<keyword evidence="3" id="KW-1185">Reference proteome</keyword>
<keyword evidence="1" id="KW-0732">Signal</keyword>
<evidence type="ECO:0000313" key="2">
    <source>
        <dbReference type="EMBL" id="MBI6651781.1"/>
    </source>
</evidence>
<dbReference type="Proteomes" id="UP000614123">
    <property type="component" value="Unassembled WGS sequence"/>
</dbReference>
<feature type="chain" id="PRO_5046974995" evidence="1">
    <location>
        <begin position="19"/>
        <end position="128"/>
    </location>
</feature>
<protein>
    <submittedName>
        <fullName evidence="2">Uncharacterized protein</fullName>
    </submittedName>
</protein>
<reference evidence="2 3" key="1">
    <citation type="submission" date="2020-12" db="EMBL/GenBank/DDBJ databases">
        <title>Comparative genomic insights into the epidemiology and virulence of plant pathogenic Pseudomonads from Turkey.</title>
        <authorList>
            <person name="Dillon M."/>
            <person name="Ruiz-Bedoya T."/>
            <person name="Bendalovic-Torma C."/>
            <person name="Guttman K.M."/>
            <person name="Kwak H."/>
            <person name="Middleton M.A."/>
            <person name="Wang P.W."/>
            <person name="Horuz S."/>
            <person name="Aysan Y."/>
            <person name="Guttman D.S."/>
        </authorList>
    </citation>
    <scope>NUCLEOTIDE SEQUENCE [LARGE SCALE GENOMIC DNA]</scope>
    <source>
        <strain evidence="2 3">S4_EA_3a</strain>
    </source>
</reference>
<comment type="caution">
    <text evidence="2">The sequence shown here is derived from an EMBL/GenBank/DDBJ whole genome shotgun (WGS) entry which is preliminary data.</text>
</comment>
<proteinExistence type="predicted"/>
<dbReference type="RefSeq" id="WP_198731709.1">
    <property type="nucleotide sequence ID" value="NZ_JAEILD010000116.1"/>
</dbReference>
<evidence type="ECO:0000256" key="1">
    <source>
        <dbReference type="SAM" id="SignalP"/>
    </source>
</evidence>
<sequence>MRKLLAASVFAFSFVGHAASAQLEPVRVQLLTERPDPIKGNQLVFEEPGGCFFTGTVNDERLVVINRKICPRITTNVSMVVPLDKKSSEAEATNNKSKLDWLTESNRNYNLFQSEAAVDPGNNREPQG</sequence>
<feature type="signal peptide" evidence="1">
    <location>
        <begin position="1"/>
        <end position="18"/>
    </location>
</feature>
<evidence type="ECO:0000313" key="3">
    <source>
        <dbReference type="Proteomes" id="UP000614123"/>
    </source>
</evidence>
<gene>
    <name evidence="2" type="ORF">YA0849_22550</name>
</gene>
<organism evidence="2 3">
    <name type="scientific">Pseudomonas veronii</name>
    <dbReference type="NCBI Taxonomy" id="76761"/>
    <lineage>
        <taxon>Bacteria</taxon>
        <taxon>Pseudomonadati</taxon>
        <taxon>Pseudomonadota</taxon>
        <taxon>Gammaproteobacteria</taxon>
        <taxon>Pseudomonadales</taxon>
        <taxon>Pseudomonadaceae</taxon>
        <taxon>Pseudomonas</taxon>
    </lineage>
</organism>
<name>A0ABS0VJT2_PSEVE</name>
<dbReference type="EMBL" id="JAEILD010000116">
    <property type="protein sequence ID" value="MBI6651781.1"/>
    <property type="molecule type" value="Genomic_DNA"/>
</dbReference>
<accession>A0ABS0VJT2</accession>